<dbReference type="SUPFAM" id="SSF63867">
    <property type="entry name" value="MoeA C-terminal domain-like"/>
    <property type="match status" value="1"/>
</dbReference>
<dbReference type="GO" id="GO:0061599">
    <property type="term" value="F:molybdopterin molybdotransferase activity"/>
    <property type="evidence" value="ECO:0007669"/>
    <property type="project" value="TreeGrafter"/>
</dbReference>
<reference evidence="5 6" key="1">
    <citation type="journal article" date="2008" name="J. Bacteriol.">
        <title>The complete genome sequence of Thermococcus onnurineus NA1 reveals a mixed heterotrophic and carboxydotrophic metabolism.</title>
        <authorList>
            <person name="Lee H.S."/>
            <person name="Kang S.G."/>
            <person name="Bae S.S."/>
            <person name="Lim J.K."/>
            <person name="Cho Y."/>
            <person name="Kim Y.J."/>
            <person name="Jeon J.H."/>
            <person name="Cha S.S."/>
            <person name="Kwon K.K."/>
            <person name="Kim H.T."/>
            <person name="Park C.J."/>
            <person name="Lee H.W."/>
            <person name="Kim S.I."/>
            <person name="Chun J."/>
            <person name="Colwell R.R."/>
            <person name="Kim S.J."/>
            <person name="Lee J.H."/>
        </authorList>
    </citation>
    <scope>NUCLEOTIDE SEQUENCE [LARGE SCALE GENOMIC DNA]</scope>
    <source>
        <strain evidence="5 6">NA1</strain>
    </source>
</reference>
<evidence type="ECO:0000256" key="2">
    <source>
        <dbReference type="ARBA" id="ARBA00010763"/>
    </source>
</evidence>
<dbReference type="UniPathway" id="UPA00344"/>
<evidence type="ECO:0000256" key="1">
    <source>
        <dbReference type="ARBA" id="ARBA00005046"/>
    </source>
</evidence>
<dbReference type="InterPro" id="IPR005110">
    <property type="entry name" value="MoeA_linker/N"/>
</dbReference>
<evidence type="ECO:0000313" key="6">
    <source>
        <dbReference type="Proteomes" id="UP000002727"/>
    </source>
</evidence>
<dbReference type="RefSeq" id="WP_012571651.1">
    <property type="nucleotide sequence ID" value="NC_011529.1"/>
</dbReference>
<dbReference type="Gene3D" id="3.40.980.10">
    <property type="entry name" value="MoaB/Mog-like domain"/>
    <property type="match status" value="1"/>
</dbReference>
<evidence type="ECO:0000256" key="3">
    <source>
        <dbReference type="ARBA" id="ARBA00023150"/>
    </source>
</evidence>
<dbReference type="PANTHER" id="PTHR10192">
    <property type="entry name" value="MOLYBDOPTERIN BIOSYNTHESIS PROTEIN"/>
    <property type="match status" value="1"/>
</dbReference>
<dbReference type="InterPro" id="IPR036135">
    <property type="entry name" value="MoeA_linker/N_sf"/>
</dbReference>
<gene>
    <name evidence="5" type="ordered locus">TON_0691</name>
</gene>
<dbReference type="KEGG" id="ton:TON_0691"/>
<dbReference type="CDD" id="cd00887">
    <property type="entry name" value="MoeA"/>
    <property type="match status" value="1"/>
</dbReference>
<dbReference type="Gene3D" id="2.170.190.11">
    <property type="entry name" value="Molybdopterin biosynthesis moea protein, domain 3"/>
    <property type="match status" value="1"/>
</dbReference>
<dbReference type="HOGENOM" id="CLU_010186_7_2_2"/>
<evidence type="ECO:0000313" key="5">
    <source>
        <dbReference type="EMBL" id="ACJ16179.1"/>
    </source>
</evidence>
<dbReference type="AlphaFoldDB" id="B6YVA1"/>
<comment type="pathway">
    <text evidence="1">Cofactor biosynthesis; molybdopterin biosynthesis.</text>
</comment>
<dbReference type="GeneID" id="7016992"/>
<dbReference type="InterPro" id="IPR001453">
    <property type="entry name" value="MoaB/Mog_dom"/>
</dbReference>
<protein>
    <submittedName>
        <fullName evidence="5">Molybdenum cofactor biosynthesis protein MoeA</fullName>
    </submittedName>
</protein>
<dbReference type="InterPro" id="IPR036425">
    <property type="entry name" value="MoaB/Mog-like_dom_sf"/>
</dbReference>
<dbReference type="EMBL" id="CP000855">
    <property type="protein sequence ID" value="ACJ16179.1"/>
    <property type="molecule type" value="Genomic_DNA"/>
</dbReference>
<keyword evidence="3" id="KW-0501">Molybdenum cofactor biosynthesis</keyword>
<dbReference type="OrthoDB" id="31371at2157"/>
<comment type="similarity">
    <text evidence="2">Belongs to the MoeA family.</text>
</comment>
<dbReference type="NCBIfam" id="NF045515">
    <property type="entry name" value="Glp_gephyrin"/>
    <property type="match status" value="1"/>
</dbReference>
<proteinExistence type="inferred from homology"/>
<dbReference type="Gene3D" id="2.40.340.10">
    <property type="entry name" value="MoeA, C-terminal, domain IV"/>
    <property type="match status" value="1"/>
</dbReference>
<dbReference type="InterPro" id="IPR036688">
    <property type="entry name" value="MoeA_C_domain_IV_sf"/>
</dbReference>
<dbReference type="eggNOG" id="arCOG00216">
    <property type="taxonomic scope" value="Archaea"/>
</dbReference>
<dbReference type="Pfam" id="PF03453">
    <property type="entry name" value="MoeA_N"/>
    <property type="match status" value="1"/>
</dbReference>
<keyword evidence="6" id="KW-1185">Reference proteome</keyword>
<dbReference type="InterPro" id="IPR005111">
    <property type="entry name" value="MoeA_C_domain_IV"/>
</dbReference>
<dbReference type="Pfam" id="PF00994">
    <property type="entry name" value="MoCF_biosynth"/>
    <property type="match status" value="1"/>
</dbReference>
<dbReference type="FunFam" id="2.40.340.10:FF:000005">
    <property type="entry name" value="Molybdopterin molybdenumtransferase MoeA"/>
    <property type="match status" value="1"/>
</dbReference>
<dbReference type="FunFam" id="2.170.190.11:FF:000001">
    <property type="entry name" value="Molybdopterin molybdenumtransferase"/>
    <property type="match status" value="1"/>
</dbReference>
<dbReference type="Gene3D" id="3.90.105.10">
    <property type="entry name" value="Molybdopterin biosynthesis moea protein, domain 2"/>
    <property type="match status" value="1"/>
</dbReference>
<name>B6YVA1_THEON</name>
<dbReference type="PATRIC" id="fig|523850.10.peg.694"/>
<dbReference type="STRING" id="523850.TON_0691"/>
<dbReference type="SUPFAM" id="SSF63882">
    <property type="entry name" value="MoeA N-terminal region -like"/>
    <property type="match status" value="1"/>
</dbReference>
<dbReference type="SUPFAM" id="SSF53218">
    <property type="entry name" value="Molybdenum cofactor biosynthesis proteins"/>
    <property type="match status" value="1"/>
</dbReference>
<dbReference type="Proteomes" id="UP000002727">
    <property type="component" value="Chromosome"/>
</dbReference>
<dbReference type="GO" id="GO:0006777">
    <property type="term" value="P:Mo-molybdopterin cofactor biosynthetic process"/>
    <property type="evidence" value="ECO:0007669"/>
    <property type="project" value="UniProtKB-KW"/>
</dbReference>
<dbReference type="Pfam" id="PF03454">
    <property type="entry name" value="MoeA_C"/>
    <property type="match status" value="1"/>
</dbReference>
<feature type="domain" description="MoaB/Mog" evidence="4">
    <location>
        <begin position="186"/>
        <end position="317"/>
    </location>
</feature>
<dbReference type="InterPro" id="IPR038987">
    <property type="entry name" value="MoeA-like"/>
</dbReference>
<organism evidence="5 6">
    <name type="scientific">Thermococcus onnurineus (strain NA1)</name>
    <dbReference type="NCBI Taxonomy" id="523850"/>
    <lineage>
        <taxon>Archaea</taxon>
        <taxon>Methanobacteriati</taxon>
        <taxon>Methanobacteriota</taxon>
        <taxon>Thermococci</taxon>
        <taxon>Thermococcales</taxon>
        <taxon>Thermococcaceae</taxon>
        <taxon>Thermococcus</taxon>
    </lineage>
</organism>
<dbReference type="GO" id="GO:0005737">
    <property type="term" value="C:cytoplasm"/>
    <property type="evidence" value="ECO:0007669"/>
    <property type="project" value="TreeGrafter"/>
</dbReference>
<dbReference type="SMART" id="SM00852">
    <property type="entry name" value="MoCF_biosynth"/>
    <property type="match status" value="1"/>
</dbReference>
<accession>B6YVA1</accession>
<dbReference type="PANTHER" id="PTHR10192:SF19">
    <property type="entry name" value="MOLYBDOPTERIN BIOSYNTHESIS PROTEIN MJ0666-RELATED"/>
    <property type="match status" value="1"/>
</dbReference>
<sequence>MREFKKLTPYREALELMLNDLTEIPDVEEIPLEEALGRVLAEDVVSSIDSPPFDRSAVDGYALRAEDTFQAREYSPVELKVIDEIVAGEESKAKIEPGTAVKLMTGSKMPEGANAVLMQEMVEREGEIIRVLRPVAPGQNVAFAGEDVKKGQVVLKKGQVLRPQDLSLLKSIGFKTVKVKRKPRVGIIVTGDELIEKFDEEALRAGKILESNSIMLEGLVKQYFGEPVFYGVVPDDEETIKAAIEKAKAENDIVLVTGGSAFGDKDFAHRFVRLLFHGTTIKPGRPIGYGERVFIMSGYPVAVFVQFYLYVKHALAKLVGAKNYEIRVYAKLAERVSSQLGRHEFIKVWYENGVARPIKKKGSGIISSLVKSNGYIVIPEDSEGYLEGETVEVVLY</sequence>
<evidence type="ECO:0000259" key="4">
    <source>
        <dbReference type="SMART" id="SM00852"/>
    </source>
</evidence>